<dbReference type="EMBL" id="CP097510">
    <property type="protein sequence ID" value="URE35355.1"/>
    <property type="molecule type" value="Genomic_DNA"/>
</dbReference>
<dbReference type="InterPro" id="IPR036640">
    <property type="entry name" value="ABC1_TM_sf"/>
</dbReference>
<dbReference type="FunFam" id="1.20.1560.10:FF:000009">
    <property type="entry name" value="ABC transporter B family member 1"/>
    <property type="match status" value="1"/>
</dbReference>
<dbReference type="FunFam" id="1.20.1560.10:FF:000044">
    <property type="entry name" value="ABC transporter B family member 9"/>
    <property type="match status" value="1"/>
</dbReference>
<evidence type="ECO:0000256" key="11">
    <source>
        <dbReference type="SAM" id="MobiDB-lite"/>
    </source>
</evidence>
<dbReference type="GO" id="GO:0005886">
    <property type="term" value="C:plasma membrane"/>
    <property type="evidence" value="ECO:0007669"/>
    <property type="project" value="UniProtKB-SubCell"/>
</dbReference>
<feature type="transmembrane region" description="Helical" evidence="12">
    <location>
        <begin position="1009"/>
        <end position="1033"/>
    </location>
</feature>
<dbReference type="GO" id="GO:0090374">
    <property type="term" value="P:oligopeptide export from mitochondrion"/>
    <property type="evidence" value="ECO:0007669"/>
    <property type="project" value="TreeGrafter"/>
</dbReference>
<gene>
    <name evidence="15" type="ORF">MUK42_07385</name>
</gene>
<evidence type="ECO:0000256" key="6">
    <source>
        <dbReference type="ARBA" id="ARBA00022741"/>
    </source>
</evidence>
<feature type="domain" description="ABC transmembrane type-1" evidence="14">
    <location>
        <begin position="792"/>
        <end position="1078"/>
    </location>
</feature>
<evidence type="ECO:0000256" key="1">
    <source>
        <dbReference type="ARBA" id="ARBA00004651"/>
    </source>
</evidence>
<feature type="transmembrane region" description="Helical" evidence="12">
    <location>
        <begin position="282"/>
        <end position="304"/>
    </location>
</feature>
<dbReference type="GO" id="GO:0005743">
    <property type="term" value="C:mitochondrial inner membrane"/>
    <property type="evidence" value="ECO:0007669"/>
    <property type="project" value="TreeGrafter"/>
</dbReference>
<feature type="transmembrane region" description="Helical" evidence="12">
    <location>
        <begin position="921"/>
        <end position="948"/>
    </location>
</feature>
<evidence type="ECO:0000256" key="3">
    <source>
        <dbReference type="ARBA" id="ARBA00022448"/>
    </source>
</evidence>
<dbReference type="FunFam" id="1.20.1560.10:FF:000025">
    <property type="entry name" value="ABC transporter B family member 9"/>
    <property type="match status" value="1"/>
</dbReference>
<dbReference type="PROSITE" id="PS50893">
    <property type="entry name" value="ABC_TRANSPORTER_2"/>
    <property type="match status" value="2"/>
</dbReference>
<dbReference type="SMART" id="SM00382">
    <property type="entry name" value="AAA"/>
    <property type="match status" value="2"/>
</dbReference>
<feature type="transmembrane region" description="Helical" evidence="12">
    <location>
        <begin position="790"/>
        <end position="820"/>
    </location>
</feature>
<feature type="transmembrane region" description="Helical" evidence="12">
    <location>
        <begin position="120"/>
        <end position="144"/>
    </location>
</feature>
<protein>
    <submittedName>
        <fullName evidence="15">ABC transporter transmembrane region</fullName>
    </submittedName>
</protein>
<feature type="transmembrane region" description="Helical" evidence="12">
    <location>
        <begin position="171"/>
        <end position="191"/>
    </location>
</feature>
<dbReference type="InterPro" id="IPR039421">
    <property type="entry name" value="Type_1_exporter"/>
</dbReference>
<keyword evidence="16" id="KW-1185">Reference proteome</keyword>
<keyword evidence="7" id="KW-0067">ATP-binding</keyword>
<feature type="region of interest" description="Disordered" evidence="11">
    <location>
        <begin position="73"/>
        <end position="102"/>
    </location>
</feature>
<evidence type="ECO:0000259" key="13">
    <source>
        <dbReference type="PROSITE" id="PS50893"/>
    </source>
</evidence>
<evidence type="ECO:0000256" key="12">
    <source>
        <dbReference type="SAM" id="Phobius"/>
    </source>
</evidence>
<feature type="domain" description="ABC transporter" evidence="13">
    <location>
        <begin position="1113"/>
        <end position="1376"/>
    </location>
</feature>
<keyword evidence="10" id="KW-0325">Glycoprotein</keyword>
<feature type="domain" description="ABC transporter" evidence="13">
    <location>
        <begin position="460"/>
        <end position="696"/>
    </location>
</feature>
<keyword evidence="6" id="KW-0547">Nucleotide-binding</keyword>
<dbReference type="CDD" id="cd18578">
    <property type="entry name" value="ABC_6TM_Pgp_ABCB1_D2_like"/>
    <property type="match status" value="1"/>
</dbReference>
<keyword evidence="3" id="KW-0813">Transport</keyword>
<comment type="subcellular location">
    <subcellularLocation>
        <location evidence="1">Cell membrane</location>
        <topology evidence="1">Multi-pass membrane protein</topology>
    </subcellularLocation>
</comment>
<dbReference type="GO" id="GO:0016887">
    <property type="term" value="F:ATP hydrolysis activity"/>
    <property type="evidence" value="ECO:0007669"/>
    <property type="project" value="InterPro"/>
</dbReference>
<feature type="transmembrane region" description="Helical" evidence="12">
    <location>
        <begin position="357"/>
        <end position="384"/>
    </location>
</feature>
<dbReference type="Gene3D" id="3.40.50.300">
    <property type="entry name" value="P-loop containing nucleotide triphosphate hydrolases"/>
    <property type="match status" value="2"/>
</dbReference>
<evidence type="ECO:0000313" key="16">
    <source>
        <dbReference type="Proteomes" id="UP001055439"/>
    </source>
</evidence>
<sequence length="1380" mass="149949">MTTIPGCNDHFSVSSHCPSVFSFSKHRWKPFGVTSVRNRNQLPPNPRKESTTDNQVTFLKVFAKVVPKGGMKISNSTDASSHEQEENNDFQSKSKQQDLKKRSNSMPYHKLFSLADRADLALMVVGTVAAISNGVSLPLTTVLFGDMINTFGKTTDIKYIVHEVSKVTLKFVYLGIANGIASFLQVACWTITGERQAAQIRNLYLKAMLRQDIAFFDKEANTGEVIAKISGDTFLIQDAMGEKVQETCLILCLSIIHAGKFIQLVSSFVGGFIVAFVQGWQLTLVMLSTIPPMVIAAAVMATVLTKMAARGQTAYSEAAATVEQTIGSIRTVVSFTGEEHAIKKYNKSLKSAYKASVLEGLSAGVGLGATFSIVFFGYGLGIWFGSKMILKKSYTGGDVINVIFAVITGSMSLGQASPCTSAFAAGQVAAFKMFETINRKPEIDAYDTTGTTLDDIRGDIELKDVYFSYPARPHEQILKGLSLFVQGGTSVALVGESGSGKSTIISLLERFYDPQAGEVLIDGINLKEFKLRWIRGKIGLVSQEPVLLASTIRENIAYGKDDATIDEIKAAADLASAYRFIDKLPQGLDTLVGEHGIQLSGGQKQRVAIARAVLKDPRILLLDEATSALDAESESILQEALDHAMKNRTTVIVAHRLTTVRNANMITVVHQGSIAEKGSHDELIKIPNGAYYQLVRLQEVKQDSDQHTPVDQDNIYATISQQLIQTSSQLPTNRWSSVGSDSFHPLSESFRVPVGLLEAPVETSQCEGSLEKIQAPVSRLASLNKPEIPLLLLGAIAAIISGILLPIFGALLSSIIHTLYEPPTKLRKDSKFWTLMLTFLGLATLLSIPARAYLFAIAGSKLIERIRAMSFDKIVHMEVGWFDKLENSSGAIGARLSADAATVRTLVGDTLALAVQNAATLVAGLAIAFSACWQLALIILALAPLVGLNGWIQLKFMKGLNADAKMMFEEASQVASDAIRNIRTVASFTAEEKVIELYRRKYKGPMNSIIKQGLIGGVGFGLSNILLFCVYATGFYAGARLVKDGETTFANVFRVFFALNFAAVGITQYSSLAPDSAKAKSATASVFAILDRKSKIDSSDDSGTTLDLVEGNIVFDHVSFRYPTRPDVRIFHNLCFAVQSGKTVAIVGQSGSGKSTLLSLLQRFYDLDSGHILLDGVEIQKLQLRWLRQQMGLVSQEPVLFNDTVRANIAYGKGGDATESEILAAAELANAHQFISGLQQVRAHYVHYLNRQELSKDKTQALKFVQGYDTLVGERGAQLSGGQKQRLAIARAIIKDPKILLFDEATSALDTESERAVQEALERVMINRTTIIVAHRLSTIKGAGMIAVLQDGTVVEKGKHEDLITIKDGFYATLVAFQSG</sequence>
<dbReference type="GO" id="GO:0010328">
    <property type="term" value="F:auxin influx transmembrane transporter activity"/>
    <property type="evidence" value="ECO:0007669"/>
    <property type="project" value="UniProtKB-ARBA"/>
</dbReference>
<dbReference type="CDD" id="cd03249">
    <property type="entry name" value="ABC_MTABC3_MDL1_MDL2"/>
    <property type="match status" value="2"/>
</dbReference>
<keyword evidence="4 12" id="KW-0812">Transmembrane</keyword>
<feature type="transmembrane region" description="Helical" evidence="12">
    <location>
        <begin position="1053"/>
        <end position="1072"/>
    </location>
</feature>
<feature type="transmembrane region" description="Helical" evidence="12">
    <location>
        <begin position="248"/>
        <end position="276"/>
    </location>
</feature>
<dbReference type="GO" id="GO:0005524">
    <property type="term" value="F:ATP binding"/>
    <property type="evidence" value="ECO:0007669"/>
    <property type="project" value="UniProtKB-KW"/>
</dbReference>
<keyword evidence="8 12" id="KW-1133">Transmembrane helix</keyword>
<evidence type="ECO:0000256" key="9">
    <source>
        <dbReference type="ARBA" id="ARBA00023136"/>
    </source>
</evidence>
<dbReference type="PANTHER" id="PTHR43394:SF16">
    <property type="entry name" value="ABC TRANSPORTER B FAMILY MEMBER 4-LIKE ISOFORM X1"/>
    <property type="match status" value="1"/>
</dbReference>
<dbReference type="CDD" id="cd18577">
    <property type="entry name" value="ABC_6TM_Pgp_ABCB1_D1_like"/>
    <property type="match status" value="1"/>
</dbReference>
<dbReference type="GO" id="GO:0010329">
    <property type="term" value="F:auxin efflux transmembrane transporter activity"/>
    <property type="evidence" value="ECO:0007669"/>
    <property type="project" value="UniProtKB-ARBA"/>
</dbReference>
<evidence type="ECO:0000256" key="7">
    <source>
        <dbReference type="ARBA" id="ARBA00022840"/>
    </source>
</evidence>
<evidence type="ECO:0000256" key="4">
    <source>
        <dbReference type="ARBA" id="ARBA00022692"/>
    </source>
</evidence>
<dbReference type="InterPro" id="IPR003439">
    <property type="entry name" value="ABC_transporter-like_ATP-bd"/>
</dbReference>
<feature type="domain" description="ABC transmembrane type-1" evidence="14">
    <location>
        <begin position="124"/>
        <end position="425"/>
    </location>
</feature>
<dbReference type="SUPFAM" id="SSF52540">
    <property type="entry name" value="P-loop containing nucleoside triphosphate hydrolases"/>
    <property type="match status" value="2"/>
</dbReference>
<evidence type="ECO:0000256" key="5">
    <source>
        <dbReference type="ARBA" id="ARBA00022737"/>
    </source>
</evidence>
<keyword evidence="9 12" id="KW-0472">Membrane</keyword>
<organism evidence="15 16">
    <name type="scientific">Musa troglodytarum</name>
    <name type="common">fe'i banana</name>
    <dbReference type="NCBI Taxonomy" id="320322"/>
    <lineage>
        <taxon>Eukaryota</taxon>
        <taxon>Viridiplantae</taxon>
        <taxon>Streptophyta</taxon>
        <taxon>Embryophyta</taxon>
        <taxon>Tracheophyta</taxon>
        <taxon>Spermatophyta</taxon>
        <taxon>Magnoliopsida</taxon>
        <taxon>Liliopsida</taxon>
        <taxon>Zingiberales</taxon>
        <taxon>Musaceae</taxon>
        <taxon>Musa</taxon>
    </lineage>
</organism>
<evidence type="ECO:0000256" key="2">
    <source>
        <dbReference type="ARBA" id="ARBA00007577"/>
    </source>
</evidence>
<dbReference type="InterPro" id="IPR003593">
    <property type="entry name" value="AAA+_ATPase"/>
</dbReference>
<dbReference type="Gene3D" id="1.20.1560.10">
    <property type="entry name" value="ABC transporter type 1, transmembrane domain"/>
    <property type="match status" value="1"/>
</dbReference>
<evidence type="ECO:0000313" key="15">
    <source>
        <dbReference type="EMBL" id="URE35355.1"/>
    </source>
</evidence>
<dbReference type="PROSITE" id="PS50929">
    <property type="entry name" value="ABC_TM1F"/>
    <property type="match status" value="2"/>
</dbReference>
<evidence type="ECO:0000256" key="8">
    <source>
        <dbReference type="ARBA" id="ARBA00022989"/>
    </source>
</evidence>
<dbReference type="FunFam" id="3.40.50.300:FF:000066">
    <property type="entry name" value="ABC transporter B family member 1"/>
    <property type="match status" value="1"/>
</dbReference>
<keyword evidence="5" id="KW-0677">Repeat</keyword>
<dbReference type="PROSITE" id="PS00211">
    <property type="entry name" value="ABC_TRANSPORTER_1"/>
    <property type="match status" value="2"/>
</dbReference>
<reference evidence="15" key="1">
    <citation type="submission" date="2022-05" db="EMBL/GenBank/DDBJ databases">
        <title>The Musa troglodytarum L. genome provides insights into the mechanism of non-climacteric behaviour and enrichment of carotenoids.</title>
        <authorList>
            <person name="Wang J."/>
        </authorList>
    </citation>
    <scope>NUCLEOTIDE SEQUENCE</scope>
    <source>
        <tissue evidence="15">Leaf</tissue>
    </source>
</reference>
<dbReference type="GO" id="GO:0015421">
    <property type="term" value="F:ABC-type oligopeptide transporter activity"/>
    <property type="evidence" value="ECO:0007669"/>
    <property type="project" value="TreeGrafter"/>
</dbReference>
<dbReference type="Proteomes" id="UP001055439">
    <property type="component" value="Chromosome 8"/>
</dbReference>
<name>A0A9E7HKE7_9LILI</name>
<dbReference type="InterPro" id="IPR027417">
    <property type="entry name" value="P-loop_NTPase"/>
</dbReference>
<evidence type="ECO:0000256" key="10">
    <source>
        <dbReference type="ARBA" id="ARBA00023180"/>
    </source>
</evidence>
<evidence type="ECO:0000259" key="14">
    <source>
        <dbReference type="PROSITE" id="PS50929"/>
    </source>
</evidence>
<dbReference type="SUPFAM" id="SSF90123">
    <property type="entry name" value="ABC transporter transmembrane region"/>
    <property type="match status" value="2"/>
</dbReference>
<proteinExistence type="inferred from homology"/>
<dbReference type="OrthoDB" id="6500128at2759"/>
<dbReference type="FunFam" id="3.40.50.300:FF:000240">
    <property type="entry name" value="ABC transporter B family member 20"/>
    <property type="match status" value="1"/>
</dbReference>
<dbReference type="PANTHER" id="PTHR43394">
    <property type="entry name" value="ATP-DEPENDENT PERMEASE MDL1, MITOCHONDRIAL"/>
    <property type="match status" value="1"/>
</dbReference>
<dbReference type="Pfam" id="PF00664">
    <property type="entry name" value="ABC_membrane"/>
    <property type="match status" value="2"/>
</dbReference>
<comment type="similarity">
    <text evidence="2">Belongs to the ABC transporter superfamily. ABCB family. Multidrug resistance exporter (TC 3.A.1.201) subfamily.</text>
</comment>
<dbReference type="InterPro" id="IPR017871">
    <property type="entry name" value="ABC_transporter-like_CS"/>
</dbReference>
<dbReference type="Pfam" id="PF00005">
    <property type="entry name" value="ABC_tran"/>
    <property type="match status" value="2"/>
</dbReference>
<accession>A0A9E7HKE7</accession>
<feature type="transmembrane region" description="Helical" evidence="12">
    <location>
        <begin position="832"/>
        <end position="854"/>
    </location>
</feature>
<dbReference type="InterPro" id="IPR011527">
    <property type="entry name" value="ABC1_TM_dom"/>
</dbReference>